<name>A0A7Z2VJT8_9BACL</name>
<dbReference type="PANTHER" id="PTHR33990:SF4">
    <property type="entry name" value="PHNB-LIKE DOMAIN-CONTAINING PROTEIN"/>
    <property type="match status" value="1"/>
</dbReference>
<gene>
    <name evidence="2" type="ORF">HH215_16235</name>
</gene>
<dbReference type="SUPFAM" id="SSF54593">
    <property type="entry name" value="Glyoxalase/Bleomycin resistance protein/Dihydroxybiphenyl dioxygenase"/>
    <property type="match status" value="1"/>
</dbReference>
<dbReference type="PANTHER" id="PTHR33990">
    <property type="entry name" value="PROTEIN YJDN-RELATED"/>
    <property type="match status" value="1"/>
</dbReference>
<dbReference type="Proteomes" id="UP000502248">
    <property type="component" value="Chromosome"/>
</dbReference>
<protein>
    <submittedName>
        <fullName evidence="2">VOC family protein</fullName>
    </submittedName>
</protein>
<accession>A0A7Z2VJT8</accession>
<feature type="domain" description="PhnB-like" evidence="1">
    <location>
        <begin position="6"/>
        <end position="125"/>
    </location>
</feature>
<keyword evidence="3" id="KW-1185">Reference proteome</keyword>
<dbReference type="CDD" id="cd06588">
    <property type="entry name" value="PhnB_like"/>
    <property type="match status" value="1"/>
</dbReference>
<sequence length="131" mass="14908">MELNTQKVTTFLTFSGEAEEAMNFYADVFDESRVVSLIRQANGKVLHATFTVKNHLFMCIDSPIKHEWTFTPGVSLFVNCDSGEEIERVFEKLSDGGQVRMPLSDSPFSEKFGWVDDRYGVSWQLNLAKTN</sequence>
<dbReference type="Gene3D" id="3.30.720.100">
    <property type="match status" value="1"/>
</dbReference>
<evidence type="ECO:0000313" key="3">
    <source>
        <dbReference type="Proteomes" id="UP000502248"/>
    </source>
</evidence>
<dbReference type="Pfam" id="PF06983">
    <property type="entry name" value="3-dmu-9_3-mt"/>
    <property type="match status" value="1"/>
</dbReference>
<dbReference type="AlphaFoldDB" id="A0A7Z2VJT8"/>
<reference evidence="2 3" key="1">
    <citation type="submission" date="2020-04" db="EMBL/GenBank/DDBJ databases">
        <title>Genome sequencing of novel species.</title>
        <authorList>
            <person name="Heo J."/>
            <person name="Kim S.-J."/>
            <person name="Kim J.-S."/>
            <person name="Hong S.-B."/>
            <person name="Kwon S.-W."/>
        </authorList>
    </citation>
    <scope>NUCLEOTIDE SEQUENCE [LARGE SCALE GENOMIC DNA]</scope>
    <source>
        <strain evidence="2 3">MFER-1</strain>
    </source>
</reference>
<proteinExistence type="predicted"/>
<evidence type="ECO:0000259" key="1">
    <source>
        <dbReference type="Pfam" id="PF06983"/>
    </source>
</evidence>
<dbReference type="InterPro" id="IPR028973">
    <property type="entry name" value="PhnB-like"/>
</dbReference>
<dbReference type="PIRSF" id="PIRSF021700">
    <property type="entry name" value="3_dmu_93_MTrfase"/>
    <property type="match status" value="1"/>
</dbReference>
<dbReference type="EMBL" id="CP051680">
    <property type="protein sequence ID" value="QJD84573.1"/>
    <property type="molecule type" value="Genomic_DNA"/>
</dbReference>
<organism evidence="2 3">
    <name type="scientific">Cohnella herbarum</name>
    <dbReference type="NCBI Taxonomy" id="2728023"/>
    <lineage>
        <taxon>Bacteria</taxon>
        <taxon>Bacillati</taxon>
        <taxon>Bacillota</taxon>
        <taxon>Bacilli</taxon>
        <taxon>Bacillales</taxon>
        <taxon>Paenibacillaceae</taxon>
        <taxon>Cohnella</taxon>
    </lineage>
</organism>
<evidence type="ECO:0000313" key="2">
    <source>
        <dbReference type="EMBL" id="QJD84573.1"/>
    </source>
</evidence>
<dbReference type="KEGG" id="cheb:HH215_16235"/>
<dbReference type="RefSeq" id="WP_169280854.1">
    <property type="nucleotide sequence ID" value="NZ_CP051680.1"/>
</dbReference>
<dbReference type="InterPro" id="IPR009725">
    <property type="entry name" value="3_dmu_93_MTrfase"/>
</dbReference>
<dbReference type="InterPro" id="IPR029068">
    <property type="entry name" value="Glyas_Bleomycin-R_OHBP_Dase"/>
</dbReference>
<dbReference type="Gene3D" id="3.30.720.110">
    <property type="match status" value="1"/>
</dbReference>